<dbReference type="Proteomes" id="UP000054196">
    <property type="component" value="Unassembled WGS sequence"/>
</dbReference>
<organism evidence="1 2">
    <name type="scientific">Punctularia strigosozonata (strain HHB-11173)</name>
    <name type="common">White-rot fungus</name>
    <dbReference type="NCBI Taxonomy" id="741275"/>
    <lineage>
        <taxon>Eukaryota</taxon>
        <taxon>Fungi</taxon>
        <taxon>Dikarya</taxon>
        <taxon>Basidiomycota</taxon>
        <taxon>Agaricomycotina</taxon>
        <taxon>Agaricomycetes</taxon>
        <taxon>Corticiales</taxon>
        <taxon>Punctulariaceae</taxon>
        <taxon>Punctularia</taxon>
    </lineage>
</organism>
<evidence type="ECO:0008006" key="3">
    <source>
        <dbReference type="Google" id="ProtNLM"/>
    </source>
</evidence>
<proteinExistence type="predicted"/>
<evidence type="ECO:0000313" key="2">
    <source>
        <dbReference type="Proteomes" id="UP000054196"/>
    </source>
</evidence>
<name>R7S3F0_PUNST</name>
<sequence length="293" mass="32451">MEAEEVLLYIHTHVYCHLLSVFYWRATDELGTSFCSLSVLSSAFSSVVQLLDALRQHDHKEEILEMNKDMKELKNMLVLENKTAKLRAGCLKHELFVHMTEVELEAIMDKLDCSSTAQPLPISEETPNLAQAALTFAFTSKTETEKVVHPPWSFYAVAYSPTASTPPPMSSSTSTSTQKVTPLGENNYNTWMPKMRANLAERKVWFIVSGEDSRPSDDAGAVAWRDKAAAAAGAIYRALEPGQRVHVVGIEMDPVKMWAKLAEVHPQKVSGTRFNALDALLAVRKGAVLSEGV</sequence>
<keyword evidence="2" id="KW-1185">Reference proteome</keyword>
<gene>
    <name evidence="1" type="ORF">PUNSTDRAFT_138717</name>
</gene>
<accession>R7S3F0</accession>
<dbReference type="KEGG" id="psq:PUNSTDRAFT_138717"/>
<dbReference type="OrthoDB" id="3257543at2759"/>
<evidence type="ECO:0000313" key="1">
    <source>
        <dbReference type="EMBL" id="EIN04322.1"/>
    </source>
</evidence>
<dbReference type="AlphaFoldDB" id="R7S3F0"/>
<dbReference type="EMBL" id="JH687555">
    <property type="protein sequence ID" value="EIN04322.1"/>
    <property type="molecule type" value="Genomic_DNA"/>
</dbReference>
<dbReference type="HOGENOM" id="CLU_950414_0_0_1"/>
<dbReference type="Pfam" id="PF14223">
    <property type="entry name" value="Retrotran_gag_2"/>
    <property type="match status" value="1"/>
</dbReference>
<reference evidence="2" key="1">
    <citation type="journal article" date="2012" name="Science">
        <title>The Paleozoic origin of enzymatic lignin decomposition reconstructed from 31 fungal genomes.</title>
        <authorList>
            <person name="Floudas D."/>
            <person name="Binder M."/>
            <person name="Riley R."/>
            <person name="Barry K."/>
            <person name="Blanchette R.A."/>
            <person name="Henrissat B."/>
            <person name="Martinez A.T."/>
            <person name="Otillar R."/>
            <person name="Spatafora J.W."/>
            <person name="Yadav J.S."/>
            <person name="Aerts A."/>
            <person name="Benoit I."/>
            <person name="Boyd A."/>
            <person name="Carlson A."/>
            <person name="Copeland A."/>
            <person name="Coutinho P.M."/>
            <person name="de Vries R.P."/>
            <person name="Ferreira P."/>
            <person name="Findley K."/>
            <person name="Foster B."/>
            <person name="Gaskell J."/>
            <person name="Glotzer D."/>
            <person name="Gorecki P."/>
            <person name="Heitman J."/>
            <person name="Hesse C."/>
            <person name="Hori C."/>
            <person name="Igarashi K."/>
            <person name="Jurgens J.A."/>
            <person name="Kallen N."/>
            <person name="Kersten P."/>
            <person name="Kohler A."/>
            <person name="Kuees U."/>
            <person name="Kumar T.K.A."/>
            <person name="Kuo A."/>
            <person name="LaButti K."/>
            <person name="Larrondo L.F."/>
            <person name="Lindquist E."/>
            <person name="Ling A."/>
            <person name="Lombard V."/>
            <person name="Lucas S."/>
            <person name="Lundell T."/>
            <person name="Martin R."/>
            <person name="McLaughlin D.J."/>
            <person name="Morgenstern I."/>
            <person name="Morin E."/>
            <person name="Murat C."/>
            <person name="Nagy L.G."/>
            <person name="Nolan M."/>
            <person name="Ohm R.A."/>
            <person name="Patyshakuliyeva A."/>
            <person name="Rokas A."/>
            <person name="Ruiz-Duenas F.J."/>
            <person name="Sabat G."/>
            <person name="Salamov A."/>
            <person name="Samejima M."/>
            <person name="Schmutz J."/>
            <person name="Slot J.C."/>
            <person name="St John F."/>
            <person name="Stenlid J."/>
            <person name="Sun H."/>
            <person name="Sun S."/>
            <person name="Syed K."/>
            <person name="Tsang A."/>
            <person name="Wiebenga A."/>
            <person name="Young D."/>
            <person name="Pisabarro A."/>
            <person name="Eastwood D.C."/>
            <person name="Martin F."/>
            <person name="Cullen D."/>
            <person name="Grigoriev I.V."/>
            <person name="Hibbett D.S."/>
        </authorList>
    </citation>
    <scope>NUCLEOTIDE SEQUENCE [LARGE SCALE GENOMIC DNA]</scope>
    <source>
        <strain evidence="2">HHB-11173 SS5</strain>
    </source>
</reference>
<protein>
    <recommendedName>
        <fullName evidence="3">DUF4219 domain-containing protein</fullName>
    </recommendedName>
</protein>